<dbReference type="EnsemblMetazoa" id="G26149.3">
    <property type="protein sequence ID" value="G26149.3:cds"/>
    <property type="gene ID" value="G26149"/>
</dbReference>
<keyword evidence="7" id="KW-0175">Coiled coil</keyword>
<evidence type="ECO:0000259" key="8">
    <source>
        <dbReference type="PROSITE" id="PS50089"/>
    </source>
</evidence>
<dbReference type="EnsemblMetazoa" id="G26149.1">
    <property type="protein sequence ID" value="G26149.1:cds"/>
    <property type="gene ID" value="G26149"/>
</dbReference>
<evidence type="ECO:0000313" key="11">
    <source>
        <dbReference type="Proteomes" id="UP000005408"/>
    </source>
</evidence>
<dbReference type="CDD" id="cd19757">
    <property type="entry name" value="Bbox1"/>
    <property type="match status" value="1"/>
</dbReference>
<dbReference type="InterPro" id="IPR017907">
    <property type="entry name" value="Znf_RING_CS"/>
</dbReference>
<keyword evidence="3 5" id="KW-0863">Zinc-finger</keyword>
<name>A0A8W8L2N0_MAGGI</name>
<protein>
    <recommendedName>
        <fullName evidence="12">Tripartite motif-containing protein 3</fullName>
    </recommendedName>
</protein>
<feature type="repeat" description="NHL" evidence="6">
    <location>
        <begin position="512"/>
        <end position="542"/>
    </location>
</feature>
<dbReference type="Gene3D" id="2.120.10.30">
    <property type="entry name" value="TolB, C-terminal domain"/>
    <property type="match status" value="1"/>
</dbReference>
<sequence length="681" mass="77047">MDVEETLAELVESNFLKCSSCCHDYQNPRLLPCLHSLCAECIQKLPHQISSQSENQESKDNIPNGKVLEQFACPICLSSIFLPDGGESAFQSNAFLLDLCKLYKYKHDSGRHCDYCQYAGKTVDAVSLCLNCHDDMCGNCQEAHQKTKITRTHQVVPYEQVKNGLYDHDIRQNQKLKCEEHEDSYLTSFCTDCEMLLCPECQTSAHVSHNIVDFENALPKYSKQIKGLISSIKTRLPSIQNYCEFLEKYSENLDQTKEQLLTDTQSQAESLHRMIDECKDKLQQEIKESCEAEMNQAKDKLKNLQIASTSLHNNAHFLNQLMAHGKPEEVLVMHREITSRLTQLIKMQMDGLTAKLRIGFIPGANTEQNVQTLLGKLSNDMIPVGKSESNQLAGSELRITSVLPNVKSTPEFLLSFDSEGTDESRDIWPTGMAITKKDNVVIVDRDNKKIKVFDSVGKLLKEFTGQNDNKIGIPFDVTVLENDTIALTDYEKENVKVFTQDGNHLLTISGFFKHPRGITTNSKGEILVVDCRQQRITVHDPKNGNLIKTIDGLDKKGNRILVDPYYITTTHEDNILVTDTAAPNIKVFNMEGRLIAEYGTYGVKEQQILQPFGICVDDYGYIFVADNQNHRIHLLNPDGKLNKFLLTKSNSIWHPMAVNISKKGFFLVSEALGKVRLYKYL</sequence>
<evidence type="ECO:0000256" key="1">
    <source>
        <dbReference type="ARBA" id="ARBA00022723"/>
    </source>
</evidence>
<dbReference type="SUPFAM" id="SSF101898">
    <property type="entry name" value="NHL repeat"/>
    <property type="match status" value="1"/>
</dbReference>
<dbReference type="Gene3D" id="3.30.160.60">
    <property type="entry name" value="Classic Zinc Finger"/>
    <property type="match status" value="1"/>
</dbReference>
<dbReference type="InterPro" id="IPR001258">
    <property type="entry name" value="NHL_repeat"/>
</dbReference>
<evidence type="ECO:0000259" key="9">
    <source>
        <dbReference type="PROSITE" id="PS50119"/>
    </source>
</evidence>
<evidence type="ECO:0000256" key="4">
    <source>
        <dbReference type="ARBA" id="ARBA00022833"/>
    </source>
</evidence>
<dbReference type="EnsemblMetazoa" id="G26149.6">
    <property type="protein sequence ID" value="G26149.6:cds"/>
    <property type="gene ID" value="G26149"/>
</dbReference>
<dbReference type="CDD" id="cd05819">
    <property type="entry name" value="NHL"/>
    <property type="match status" value="1"/>
</dbReference>
<dbReference type="AlphaFoldDB" id="A0A8W8L2N0"/>
<dbReference type="GO" id="GO:0008270">
    <property type="term" value="F:zinc ion binding"/>
    <property type="evidence" value="ECO:0007669"/>
    <property type="project" value="UniProtKB-KW"/>
</dbReference>
<dbReference type="Gene3D" id="3.30.40.10">
    <property type="entry name" value="Zinc/RING finger domain, C3HC4 (zinc finger)"/>
    <property type="match status" value="1"/>
</dbReference>
<proteinExistence type="predicted"/>
<dbReference type="EnsemblMetazoa" id="G26149.5">
    <property type="protein sequence ID" value="G26149.5:cds"/>
    <property type="gene ID" value="G26149"/>
</dbReference>
<dbReference type="SUPFAM" id="SSF57850">
    <property type="entry name" value="RING/U-box"/>
    <property type="match status" value="1"/>
</dbReference>
<dbReference type="PROSITE" id="PS00518">
    <property type="entry name" value="ZF_RING_1"/>
    <property type="match status" value="1"/>
</dbReference>
<dbReference type="PANTHER" id="PTHR25462:SF296">
    <property type="entry name" value="MEIOTIC P26, ISOFORM F"/>
    <property type="match status" value="1"/>
</dbReference>
<evidence type="ECO:0000256" key="5">
    <source>
        <dbReference type="PROSITE-ProRule" id="PRU00024"/>
    </source>
</evidence>
<evidence type="ECO:0008006" key="12">
    <source>
        <dbReference type="Google" id="ProtNLM"/>
    </source>
</evidence>
<keyword evidence="4" id="KW-0862">Zinc</keyword>
<dbReference type="OrthoDB" id="6265224at2759"/>
<organism evidence="10 11">
    <name type="scientific">Magallana gigas</name>
    <name type="common">Pacific oyster</name>
    <name type="synonym">Crassostrea gigas</name>
    <dbReference type="NCBI Taxonomy" id="29159"/>
    <lineage>
        <taxon>Eukaryota</taxon>
        <taxon>Metazoa</taxon>
        <taxon>Spiralia</taxon>
        <taxon>Lophotrochozoa</taxon>
        <taxon>Mollusca</taxon>
        <taxon>Bivalvia</taxon>
        <taxon>Autobranchia</taxon>
        <taxon>Pteriomorphia</taxon>
        <taxon>Ostreida</taxon>
        <taxon>Ostreoidea</taxon>
        <taxon>Ostreidae</taxon>
        <taxon>Magallana</taxon>
    </lineage>
</organism>
<dbReference type="OMA" id="SHITEEF"/>
<feature type="domain" description="B box-type" evidence="9">
    <location>
        <begin position="173"/>
        <end position="214"/>
    </location>
</feature>
<feature type="repeat" description="NHL" evidence="6">
    <location>
        <begin position="599"/>
        <end position="638"/>
    </location>
</feature>
<dbReference type="InterPro" id="IPR047153">
    <property type="entry name" value="TRIM45/56/19-like"/>
</dbReference>
<reference evidence="10" key="1">
    <citation type="submission" date="2022-08" db="UniProtKB">
        <authorList>
            <consortium name="EnsemblMetazoa"/>
        </authorList>
    </citation>
    <scope>IDENTIFICATION</scope>
    <source>
        <strain evidence="10">05x7-T-G4-1.051#20</strain>
    </source>
</reference>
<dbReference type="SUPFAM" id="SSF57845">
    <property type="entry name" value="B-box zinc-binding domain"/>
    <property type="match status" value="1"/>
</dbReference>
<dbReference type="SMART" id="SM00184">
    <property type="entry name" value="RING"/>
    <property type="match status" value="1"/>
</dbReference>
<evidence type="ECO:0000256" key="6">
    <source>
        <dbReference type="PROSITE-ProRule" id="PRU00504"/>
    </source>
</evidence>
<dbReference type="EnsemblMetazoa" id="G26149.4">
    <property type="protein sequence ID" value="G26149.4:cds"/>
    <property type="gene ID" value="G26149"/>
</dbReference>
<dbReference type="PROSITE" id="PS50119">
    <property type="entry name" value="ZF_BBOX"/>
    <property type="match status" value="2"/>
</dbReference>
<dbReference type="InterPro" id="IPR013083">
    <property type="entry name" value="Znf_RING/FYVE/PHD"/>
</dbReference>
<dbReference type="PROSITE" id="PS50089">
    <property type="entry name" value="ZF_RING_2"/>
    <property type="match status" value="1"/>
</dbReference>
<keyword evidence="1" id="KW-0479">Metal-binding</keyword>
<dbReference type="InterPro" id="IPR011042">
    <property type="entry name" value="6-blade_b-propeller_TolB-like"/>
</dbReference>
<feature type="coiled-coil region" evidence="7">
    <location>
        <begin position="239"/>
        <end position="314"/>
    </location>
</feature>
<evidence type="ECO:0000256" key="7">
    <source>
        <dbReference type="SAM" id="Coils"/>
    </source>
</evidence>
<dbReference type="PANTHER" id="PTHR25462">
    <property type="entry name" value="BONUS, ISOFORM C-RELATED"/>
    <property type="match status" value="1"/>
</dbReference>
<dbReference type="EnsemblMetazoa" id="G26149.2">
    <property type="protein sequence ID" value="G26149.2:cds"/>
    <property type="gene ID" value="G26149"/>
</dbReference>
<evidence type="ECO:0000313" key="10">
    <source>
        <dbReference type="EnsemblMetazoa" id="G26149.2:cds"/>
    </source>
</evidence>
<evidence type="ECO:0000256" key="3">
    <source>
        <dbReference type="ARBA" id="ARBA00022771"/>
    </source>
</evidence>
<keyword evidence="2" id="KW-0677">Repeat</keyword>
<dbReference type="InterPro" id="IPR001841">
    <property type="entry name" value="Znf_RING"/>
</dbReference>
<dbReference type="InterPro" id="IPR000315">
    <property type="entry name" value="Znf_B-box"/>
</dbReference>
<keyword evidence="11" id="KW-1185">Reference proteome</keyword>
<dbReference type="Proteomes" id="UP000005408">
    <property type="component" value="Unassembled WGS sequence"/>
</dbReference>
<dbReference type="SMART" id="SM00336">
    <property type="entry name" value="BBOX"/>
    <property type="match status" value="2"/>
</dbReference>
<evidence type="ECO:0000256" key="2">
    <source>
        <dbReference type="ARBA" id="ARBA00022737"/>
    </source>
</evidence>
<feature type="repeat" description="NHL" evidence="6">
    <location>
        <begin position="428"/>
        <end position="456"/>
    </location>
</feature>
<feature type="domain" description="RING-type" evidence="8">
    <location>
        <begin position="18"/>
        <end position="76"/>
    </location>
</feature>
<feature type="domain" description="B box-type" evidence="9">
    <location>
        <begin position="108"/>
        <end position="158"/>
    </location>
</feature>
<dbReference type="PROSITE" id="PS51125">
    <property type="entry name" value="NHL"/>
    <property type="match status" value="3"/>
</dbReference>
<dbReference type="Pfam" id="PF00643">
    <property type="entry name" value="zf-B_box"/>
    <property type="match status" value="1"/>
</dbReference>
<accession>A0A8W8L2N0</accession>